<feature type="domain" description="4Fe-4S ferredoxin-type" evidence="9">
    <location>
        <begin position="1"/>
        <end position="25"/>
    </location>
</feature>
<dbReference type="AlphaFoldDB" id="A0A6N7X4Y3"/>
<dbReference type="InterPro" id="IPR017896">
    <property type="entry name" value="4Fe4S_Fe-S-bd"/>
</dbReference>
<protein>
    <recommendedName>
        <fullName evidence="8">Ferredoxin</fullName>
    </recommendedName>
</protein>
<keyword evidence="11" id="KW-1185">Reference proteome</keyword>
<keyword evidence="2 8" id="KW-0813">Transport</keyword>
<keyword evidence="5 8" id="KW-0249">Electron transport</keyword>
<gene>
    <name evidence="10" type="ORF">FYJ65_04310</name>
</gene>
<dbReference type="GO" id="GO:0046872">
    <property type="term" value="F:metal ion binding"/>
    <property type="evidence" value="ECO:0007669"/>
    <property type="project" value="UniProtKB-UniRule"/>
</dbReference>
<dbReference type="InterPro" id="IPR000813">
    <property type="entry name" value="7Fe_ferredoxin"/>
</dbReference>
<evidence type="ECO:0000256" key="6">
    <source>
        <dbReference type="ARBA" id="ARBA00023004"/>
    </source>
</evidence>
<dbReference type="RefSeq" id="WP_154554136.1">
    <property type="nucleotide sequence ID" value="NZ_JAQXUZ010000014.1"/>
</dbReference>
<dbReference type="SUPFAM" id="SSF54862">
    <property type="entry name" value="4Fe-4S ferredoxins"/>
    <property type="match status" value="1"/>
</dbReference>
<comment type="function">
    <text evidence="8">Ferredoxins are iron-sulfur proteins that transfer electrons in a wide variety of metabolic reactions.</text>
</comment>
<comment type="caution">
    <text evidence="10">The sequence shown here is derived from an EMBL/GenBank/DDBJ whole genome shotgun (WGS) entry which is preliminary data.</text>
</comment>
<evidence type="ECO:0000259" key="9">
    <source>
        <dbReference type="PROSITE" id="PS51379"/>
    </source>
</evidence>
<organism evidence="10 11">
    <name type="scientific">Mogibacterium kristiansenii</name>
    <dbReference type="NCBI Taxonomy" id="2606708"/>
    <lineage>
        <taxon>Bacteria</taxon>
        <taxon>Bacillati</taxon>
        <taxon>Bacillota</taxon>
        <taxon>Clostridia</taxon>
        <taxon>Peptostreptococcales</taxon>
        <taxon>Anaerovoracaceae</taxon>
        <taxon>Mogibacterium</taxon>
    </lineage>
</organism>
<keyword evidence="7 8" id="KW-0411">Iron-sulfur</keyword>
<accession>A0A6N7X4Y3</accession>
<evidence type="ECO:0000256" key="3">
    <source>
        <dbReference type="ARBA" id="ARBA00022485"/>
    </source>
</evidence>
<keyword evidence="3 8" id="KW-0004">4Fe-4S</keyword>
<dbReference type="Proteomes" id="UP000469424">
    <property type="component" value="Unassembled WGS sequence"/>
</dbReference>
<dbReference type="PROSITE" id="PS00198">
    <property type="entry name" value="4FE4S_FER_1"/>
    <property type="match status" value="2"/>
</dbReference>
<dbReference type="Pfam" id="PF12838">
    <property type="entry name" value="Fer4_7"/>
    <property type="match status" value="1"/>
</dbReference>
<reference evidence="10 11" key="1">
    <citation type="submission" date="2019-08" db="EMBL/GenBank/DDBJ databases">
        <title>In-depth cultivation of the pig gut microbiome towards novel bacterial diversity and tailored functional studies.</title>
        <authorList>
            <person name="Wylensek D."/>
            <person name="Hitch T.C.A."/>
            <person name="Clavel T."/>
        </authorList>
    </citation>
    <scope>NUCLEOTIDE SEQUENCE [LARGE SCALE GENOMIC DNA]</scope>
    <source>
        <strain evidence="10 11">WCA-MUC-591-APC-4B</strain>
    </source>
</reference>
<sequence>MAYVISSECIGCGACAAGCPVEAISEGSPYVIDADACIDCGACADTCPVGAPAEA</sequence>
<evidence type="ECO:0000256" key="7">
    <source>
        <dbReference type="ARBA" id="ARBA00023014"/>
    </source>
</evidence>
<dbReference type="GO" id="GO:0051539">
    <property type="term" value="F:4 iron, 4 sulfur cluster binding"/>
    <property type="evidence" value="ECO:0007669"/>
    <property type="project" value="UniProtKB-UniRule"/>
</dbReference>
<feature type="domain" description="4Fe-4S ferredoxin-type" evidence="9">
    <location>
        <begin position="28"/>
        <end position="55"/>
    </location>
</feature>
<name>A0A6N7X4Y3_9FIRM</name>
<evidence type="ECO:0000256" key="1">
    <source>
        <dbReference type="ARBA" id="ARBA00001966"/>
    </source>
</evidence>
<dbReference type="PRINTS" id="PR00354">
    <property type="entry name" value="7FE8SFRDOXIN"/>
</dbReference>
<evidence type="ECO:0000313" key="11">
    <source>
        <dbReference type="Proteomes" id="UP000469424"/>
    </source>
</evidence>
<keyword evidence="4 8" id="KW-0479">Metal-binding</keyword>
<dbReference type="EMBL" id="VUNA01000006">
    <property type="protein sequence ID" value="MST70570.1"/>
    <property type="molecule type" value="Genomic_DNA"/>
</dbReference>
<dbReference type="InterPro" id="IPR017900">
    <property type="entry name" value="4Fe4S_Fe_S_CS"/>
</dbReference>
<comment type="cofactor">
    <cofactor evidence="1 8">
        <name>[4Fe-4S] cluster</name>
        <dbReference type="ChEBI" id="CHEBI:49883"/>
    </cofactor>
</comment>
<evidence type="ECO:0000256" key="2">
    <source>
        <dbReference type="ARBA" id="ARBA00022448"/>
    </source>
</evidence>
<evidence type="ECO:0000256" key="4">
    <source>
        <dbReference type="ARBA" id="ARBA00022723"/>
    </source>
</evidence>
<dbReference type="Gene3D" id="3.30.70.20">
    <property type="match status" value="1"/>
</dbReference>
<evidence type="ECO:0000313" key="10">
    <source>
        <dbReference type="EMBL" id="MST70570.1"/>
    </source>
</evidence>
<dbReference type="GO" id="GO:0009055">
    <property type="term" value="F:electron transfer activity"/>
    <property type="evidence" value="ECO:0007669"/>
    <property type="project" value="UniProtKB-UniRule"/>
</dbReference>
<dbReference type="PROSITE" id="PS51379">
    <property type="entry name" value="4FE4S_FER_2"/>
    <property type="match status" value="2"/>
</dbReference>
<proteinExistence type="predicted"/>
<evidence type="ECO:0000256" key="8">
    <source>
        <dbReference type="RuleBase" id="RU365098"/>
    </source>
</evidence>
<keyword evidence="6 8" id="KW-0408">Iron</keyword>
<evidence type="ECO:0000256" key="5">
    <source>
        <dbReference type="ARBA" id="ARBA00022982"/>
    </source>
</evidence>